<evidence type="ECO:0000313" key="1">
    <source>
        <dbReference type="EMBL" id="ETN00302.1"/>
    </source>
</evidence>
<sequence length="146" mass="16452">MKILAAFTKHFVPFFGVYWMSLEHVCDWELSQIIATAFFGPTLVVTTCNMRFFRRQSIGFWFVSDQAAYVPGFPGSNCELGNAIKILYFGDSESMSTSQASSQGNTTNQARIERLETLRRMPLNDLKQATHTHTAANMHSVSSVEQ</sequence>
<gene>
    <name evidence="1" type="ORF">PPTG_24277</name>
</gene>
<dbReference type="Proteomes" id="UP000018817">
    <property type="component" value="Unassembled WGS sequence"/>
</dbReference>
<protein>
    <submittedName>
        <fullName evidence="1">Uncharacterized protein</fullName>
    </submittedName>
</protein>
<evidence type="ECO:0000313" key="2">
    <source>
        <dbReference type="Proteomes" id="UP000018817"/>
    </source>
</evidence>
<dbReference type="VEuPathDB" id="FungiDB:PPTG_24277"/>
<dbReference type="EMBL" id="KI669639">
    <property type="protein sequence ID" value="ETN00302.1"/>
    <property type="molecule type" value="Genomic_DNA"/>
</dbReference>
<dbReference type="GeneID" id="20192876"/>
<dbReference type="RefSeq" id="XP_008914314.1">
    <property type="nucleotide sequence ID" value="XM_008916066.1"/>
</dbReference>
<organism evidence="1 2">
    <name type="scientific">Phytophthora nicotianae (strain INRA-310)</name>
    <name type="common">Phytophthora parasitica</name>
    <dbReference type="NCBI Taxonomy" id="761204"/>
    <lineage>
        <taxon>Eukaryota</taxon>
        <taxon>Sar</taxon>
        <taxon>Stramenopiles</taxon>
        <taxon>Oomycota</taxon>
        <taxon>Peronosporomycetes</taxon>
        <taxon>Peronosporales</taxon>
        <taxon>Peronosporaceae</taxon>
        <taxon>Phytophthora</taxon>
    </lineage>
</organism>
<name>W2PHI5_PHYN3</name>
<dbReference type="AlphaFoldDB" id="W2PHI5"/>
<accession>W2PHI5</accession>
<reference evidence="1 2" key="2">
    <citation type="submission" date="2013-11" db="EMBL/GenBank/DDBJ databases">
        <title>The Genome Sequence of Phytophthora parasitica INRA-310.</title>
        <authorList>
            <consortium name="The Broad Institute Genomics Platform"/>
            <person name="Russ C."/>
            <person name="Tyler B."/>
            <person name="Panabieres F."/>
            <person name="Shan W."/>
            <person name="Tripathy S."/>
            <person name="Grunwald N."/>
            <person name="Machado M."/>
            <person name="Johnson C.S."/>
            <person name="Arredondo F."/>
            <person name="Hong C."/>
            <person name="Coffey M."/>
            <person name="Young S.K."/>
            <person name="Zeng Q."/>
            <person name="Gargeya S."/>
            <person name="Fitzgerald M."/>
            <person name="Abouelleil A."/>
            <person name="Alvarado L."/>
            <person name="Chapman S.B."/>
            <person name="Gainer-Dewar J."/>
            <person name="Goldberg J."/>
            <person name="Griggs A."/>
            <person name="Gujja S."/>
            <person name="Hansen M."/>
            <person name="Howarth C."/>
            <person name="Imamovic A."/>
            <person name="Ireland A."/>
            <person name="Larimer J."/>
            <person name="McCowan C."/>
            <person name="Murphy C."/>
            <person name="Pearson M."/>
            <person name="Poon T.W."/>
            <person name="Priest M."/>
            <person name="Roberts A."/>
            <person name="Saif S."/>
            <person name="Shea T."/>
            <person name="Sykes S."/>
            <person name="Wortman J."/>
            <person name="Nusbaum C."/>
            <person name="Birren B."/>
        </authorList>
    </citation>
    <scope>NUCLEOTIDE SEQUENCE [LARGE SCALE GENOMIC DNA]</scope>
    <source>
        <strain evidence="1 2">INRA-310</strain>
    </source>
</reference>
<proteinExistence type="predicted"/>
<reference evidence="2" key="1">
    <citation type="submission" date="2011-12" db="EMBL/GenBank/DDBJ databases">
        <authorList>
            <consortium name="The Broad Institute Genome Sequencing Platform"/>
            <person name="Russ C."/>
            <person name="Tyler B."/>
            <person name="Panabieres F."/>
            <person name="Shan W."/>
            <person name="Tripathy S."/>
            <person name="Grunwald N."/>
            <person name="Machado M."/>
            <person name="Young S.K."/>
            <person name="Zeng Q."/>
            <person name="Gargeya S."/>
            <person name="Fitzgerald M."/>
            <person name="Haas B."/>
            <person name="Abouelleil A."/>
            <person name="Alvarado L."/>
            <person name="Arachchi H.M."/>
            <person name="Berlin A."/>
            <person name="Chapman S.B."/>
            <person name="Gearin G."/>
            <person name="Goldberg J."/>
            <person name="Griggs A."/>
            <person name="Gujja S."/>
            <person name="Hansen M."/>
            <person name="Heiman D."/>
            <person name="Howarth C."/>
            <person name="Larimer J."/>
            <person name="Lui A."/>
            <person name="MacDonald P.J.P."/>
            <person name="McCowen C."/>
            <person name="Montmayeur A."/>
            <person name="Murphy C."/>
            <person name="Neiman D."/>
            <person name="Pearson M."/>
            <person name="Priest M."/>
            <person name="Roberts A."/>
            <person name="Saif S."/>
            <person name="Shea T."/>
            <person name="Sisk P."/>
            <person name="Stolte C."/>
            <person name="Sykes S."/>
            <person name="Wortman J."/>
            <person name="Nusbaum C."/>
            <person name="Birren B."/>
        </authorList>
    </citation>
    <scope>NUCLEOTIDE SEQUENCE [LARGE SCALE GENOMIC DNA]</scope>
    <source>
        <strain evidence="2">INRA-310</strain>
    </source>
</reference>